<feature type="domain" description="SAM-dependent MTase RsmB/NOP-type" evidence="5">
    <location>
        <begin position="146"/>
        <end position="426"/>
    </location>
</feature>
<gene>
    <name evidence="6" type="ORF">METZ01_LOCUS205801</name>
</gene>
<dbReference type="PANTHER" id="PTHR22807:SF53">
    <property type="entry name" value="RIBOSOMAL RNA SMALL SUBUNIT METHYLTRANSFERASE B-RELATED"/>
    <property type="match status" value="1"/>
</dbReference>
<keyword evidence="1" id="KW-0489">Methyltransferase</keyword>
<organism evidence="6">
    <name type="scientific">marine metagenome</name>
    <dbReference type="NCBI Taxonomy" id="408172"/>
    <lineage>
        <taxon>unclassified sequences</taxon>
        <taxon>metagenomes</taxon>
        <taxon>ecological metagenomes</taxon>
    </lineage>
</organism>
<dbReference type="InterPro" id="IPR049560">
    <property type="entry name" value="MeTrfase_RsmB-F_NOP2_cat"/>
</dbReference>
<keyword evidence="4" id="KW-0694">RNA-binding</keyword>
<dbReference type="Pfam" id="PF22458">
    <property type="entry name" value="RsmF-B_ferredox"/>
    <property type="match status" value="1"/>
</dbReference>
<accession>A0A382ESY6</accession>
<dbReference type="PROSITE" id="PS51686">
    <property type="entry name" value="SAM_MT_RSMB_NOP"/>
    <property type="match status" value="1"/>
</dbReference>
<dbReference type="InterPro" id="IPR054728">
    <property type="entry name" value="RsmB-like_ferredoxin"/>
</dbReference>
<protein>
    <recommendedName>
        <fullName evidence="5">SAM-dependent MTase RsmB/NOP-type domain-containing protein</fullName>
    </recommendedName>
</protein>
<evidence type="ECO:0000256" key="2">
    <source>
        <dbReference type="ARBA" id="ARBA00022679"/>
    </source>
</evidence>
<dbReference type="GO" id="GO:0001510">
    <property type="term" value="P:RNA methylation"/>
    <property type="evidence" value="ECO:0007669"/>
    <property type="project" value="InterPro"/>
</dbReference>
<dbReference type="CDD" id="cd02440">
    <property type="entry name" value="AdoMet_MTases"/>
    <property type="match status" value="1"/>
</dbReference>
<evidence type="ECO:0000256" key="1">
    <source>
        <dbReference type="ARBA" id="ARBA00022603"/>
    </source>
</evidence>
<dbReference type="PANTHER" id="PTHR22807">
    <property type="entry name" value="NOP2 YEAST -RELATED NOL1/NOP2/FMU SUN DOMAIN-CONTAINING"/>
    <property type="match status" value="1"/>
</dbReference>
<sequence>MTPGARIQAVIELLDQIADSTTPADRLVGNYFRVRRYAGSKDRRTISDMVYEILRKKGELTWQAGGGDSRMLALAHLTQAHKNNDAILKLFDGGKFTPSPLQTHERLDLDRMRSPAGEPPPWISGNYPEWLHMTLHRRFGKDLTLEMAALQKRAPVDLRVNHLKSNLAEVTATLAADEISVSSGRYIPTALRLEDRRVMTTHSLYREGAIEIQDEGSQLVALLCTAKPGHQVIDYCAGAGGKSLALASAMENKGQILAFDISPRRLRPLRDRLRRAGVRNIQVHALGDPAVRSLLNERAGKADRVLLDVPCSGSGAWRRNPESKWRLTAEKLDEFIRIQSEILDQAAALVAPSGMLIYATCSILTEENEDRIRAFLVEHNDFELLPVNEIWGNVSGSPCPTSEPYMQLTPAKNGTDGFFVAVLVRKEYS</sequence>
<dbReference type="InterPro" id="IPR001678">
    <property type="entry name" value="MeTrfase_RsmB-F_NOP2_dom"/>
</dbReference>
<name>A0A382ESY6_9ZZZZ</name>
<dbReference type="Gene3D" id="3.40.50.150">
    <property type="entry name" value="Vaccinia Virus protein VP39"/>
    <property type="match status" value="1"/>
</dbReference>
<evidence type="ECO:0000256" key="4">
    <source>
        <dbReference type="ARBA" id="ARBA00022884"/>
    </source>
</evidence>
<evidence type="ECO:0000259" key="5">
    <source>
        <dbReference type="PROSITE" id="PS51686"/>
    </source>
</evidence>
<dbReference type="EMBL" id="UINC01045776">
    <property type="protein sequence ID" value="SVB52947.1"/>
    <property type="molecule type" value="Genomic_DNA"/>
</dbReference>
<dbReference type="GO" id="GO:0008173">
    <property type="term" value="F:RNA methyltransferase activity"/>
    <property type="evidence" value="ECO:0007669"/>
    <property type="project" value="InterPro"/>
</dbReference>
<keyword evidence="3" id="KW-0949">S-adenosyl-L-methionine</keyword>
<dbReference type="AlphaFoldDB" id="A0A382ESY6"/>
<evidence type="ECO:0000313" key="6">
    <source>
        <dbReference type="EMBL" id="SVB52947.1"/>
    </source>
</evidence>
<dbReference type="SUPFAM" id="SSF53335">
    <property type="entry name" value="S-adenosyl-L-methionine-dependent methyltransferases"/>
    <property type="match status" value="1"/>
</dbReference>
<proteinExistence type="predicted"/>
<dbReference type="Pfam" id="PF01189">
    <property type="entry name" value="Methyltr_RsmB-F"/>
    <property type="match status" value="1"/>
</dbReference>
<reference evidence="6" key="1">
    <citation type="submission" date="2018-05" db="EMBL/GenBank/DDBJ databases">
        <authorList>
            <person name="Lanie J.A."/>
            <person name="Ng W.-L."/>
            <person name="Kazmierczak K.M."/>
            <person name="Andrzejewski T.M."/>
            <person name="Davidsen T.M."/>
            <person name="Wayne K.J."/>
            <person name="Tettelin H."/>
            <person name="Glass J.I."/>
            <person name="Rusch D."/>
            <person name="Podicherti R."/>
            <person name="Tsui H.-C.T."/>
            <person name="Winkler M.E."/>
        </authorList>
    </citation>
    <scope>NUCLEOTIDE SEQUENCE</scope>
</reference>
<dbReference type="GO" id="GO:0003723">
    <property type="term" value="F:RNA binding"/>
    <property type="evidence" value="ECO:0007669"/>
    <property type="project" value="UniProtKB-KW"/>
</dbReference>
<evidence type="ECO:0000256" key="3">
    <source>
        <dbReference type="ARBA" id="ARBA00022691"/>
    </source>
</evidence>
<dbReference type="InterPro" id="IPR023267">
    <property type="entry name" value="RCMT"/>
</dbReference>
<dbReference type="PRINTS" id="PR02008">
    <property type="entry name" value="RCMTFAMILY"/>
</dbReference>
<keyword evidence="2" id="KW-0808">Transferase</keyword>
<dbReference type="InterPro" id="IPR029063">
    <property type="entry name" value="SAM-dependent_MTases_sf"/>
</dbReference>